<reference evidence="4" key="1">
    <citation type="submission" date="2021-01" db="EMBL/GenBank/DDBJ databases">
        <title>Modified the classification status of verrucomicrobia.</title>
        <authorList>
            <person name="Feng X."/>
        </authorList>
    </citation>
    <scope>NUCLEOTIDE SEQUENCE</scope>
    <source>
        <strain evidence="4">JCM 18052</strain>
    </source>
</reference>
<accession>A0A934R823</accession>
<proteinExistence type="predicted"/>
<dbReference type="PANTHER" id="PTHR48081:SF6">
    <property type="entry name" value="PEPTIDASE S9 PROLYL OLIGOPEPTIDASE CATALYTIC DOMAIN-CONTAINING PROTEIN"/>
    <property type="match status" value="1"/>
</dbReference>
<evidence type="ECO:0000256" key="1">
    <source>
        <dbReference type="ARBA" id="ARBA00022801"/>
    </source>
</evidence>
<dbReference type="AlphaFoldDB" id="A0A934R823"/>
<evidence type="ECO:0000259" key="3">
    <source>
        <dbReference type="Pfam" id="PF20434"/>
    </source>
</evidence>
<dbReference type="Proteomes" id="UP000600139">
    <property type="component" value="Unassembled WGS sequence"/>
</dbReference>
<dbReference type="Pfam" id="PF20434">
    <property type="entry name" value="BD-FAE"/>
    <property type="match status" value="1"/>
</dbReference>
<comment type="caution">
    <text evidence="4">The sequence shown here is derived from an EMBL/GenBank/DDBJ whole genome shotgun (WGS) entry which is preliminary data.</text>
</comment>
<dbReference type="EMBL" id="JAENIK010000012">
    <property type="protein sequence ID" value="MBK1817648.1"/>
    <property type="molecule type" value="Genomic_DNA"/>
</dbReference>
<evidence type="ECO:0000256" key="2">
    <source>
        <dbReference type="SAM" id="SignalP"/>
    </source>
</evidence>
<evidence type="ECO:0000313" key="4">
    <source>
        <dbReference type="EMBL" id="MBK1817648.1"/>
    </source>
</evidence>
<feature type="signal peptide" evidence="2">
    <location>
        <begin position="1"/>
        <end position="23"/>
    </location>
</feature>
<sequence length="292" mass="31353">MKFPIASLLASTLIFSLPSPAQQAPERFSVATGKALTEGEKPAGEAVMTVYHPEKPNGAAVVIYPGGGYTTLVVEPEGHRIAKWFGEHGITGAVVEYRLPNGNSGLPLADAKSATRIVRLHATEWKLDPKRVGNIGFSAGGHLAATAATHFDKGDDKAAHPVDKLSSRPDFSILIYPVITMGELTHGGSKGALLGPAPDAKAIELFSNEKQVTRDTPPTFLVHAEDDTLVVPANSELYYDALRKNKVPAEYLKLPSGGHGINGYQGPLWEEWKSKCLKWLAKEKFIPVADAK</sequence>
<gene>
    <name evidence="4" type="ORF">JIN84_18660</name>
</gene>
<protein>
    <submittedName>
        <fullName evidence="4">Alpha/beta hydrolase</fullName>
    </submittedName>
</protein>
<keyword evidence="2" id="KW-0732">Signal</keyword>
<dbReference type="PANTHER" id="PTHR48081">
    <property type="entry name" value="AB HYDROLASE SUPERFAMILY PROTEIN C4A8.06C"/>
    <property type="match status" value="1"/>
</dbReference>
<dbReference type="GO" id="GO:0016787">
    <property type="term" value="F:hydrolase activity"/>
    <property type="evidence" value="ECO:0007669"/>
    <property type="project" value="UniProtKB-KW"/>
</dbReference>
<dbReference type="SUPFAM" id="SSF53474">
    <property type="entry name" value="alpha/beta-Hydrolases"/>
    <property type="match status" value="1"/>
</dbReference>
<dbReference type="Gene3D" id="3.40.50.1820">
    <property type="entry name" value="alpha/beta hydrolase"/>
    <property type="match status" value="1"/>
</dbReference>
<keyword evidence="5" id="KW-1185">Reference proteome</keyword>
<feature type="chain" id="PRO_5038048179" evidence="2">
    <location>
        <begin position="24"/>
        <end position="292"/>
    </location>
</feature>
<keyword evidence="1 4" id="KW-0378">Hydrolase</keyword>
<dbReference type="RefSeq" id="WP_200352583.1">
    <property type="nucleotide sequence ID" value="NZ_BAABHZ010000001.1"/>
</dbReference>
<evidence type="ECO:0000313" key="5">
    <source>
        <dbReference type="Proteomes" id="UP000600139"/>
    </source>
</evidence>
<dbReference type="InterPro" id="IPR029058">
    <property type="entry name" value="AB_hydrolase_fold"/>
</dbReference>
<organism evidence="4 5">
    <name type="scientific">Luteolibacter yonseiensis</name>
    <dbReference type="NCBI Taxonomy" id="1144680"/>
    <lineage>
        <taxon>Bacteria</taxon>
        <taxon>Pseudomonadati</taxon>
        <taxon>Verrucomicrobiota</taxon>
        <taxon>Verrucomicrobiia</taxon>
        <taxon>Verrucomicrobiales</taxon>
        <taxon>Verrucomicrobiaceae</taxon>
        <taxon>Luteolibacter</taxon>
    </lineage>
</organism>
<name>A0A934R823_9BACT</name>
<dbReference type="InterPro" id="IPR050300">
    <property type="entry name" value="GDXG_lipolytic_enzyme"/>
</dbReference>
<feature type="domain" description="BD-FAE-like" evidence="3">
    <location>
        <begin position="50"/>
        <end position="242"/>
    </location>
</feature>
<dbReference type="InterPro" id="IPR049492">
    <property type="entry name" value="BD-FAE-like_dom"/>
</dbReference>